<reference evidence="2 3" key="1">
    <citation type="submission" date="2019-09" db="EMBL/GenBank/DDBJ databases">
        <title>Draft genome of the ectomycorrhizal ascomycete Sphaerosporella brunnea.</title>
        <authorList>
            <consortium name="DOE Joint Genome Institute"/>
            <person name="Benucci G.M."/>
            <person name="Marozzi G."/>
            <person name="Antonielli L."/>
            <person name="Sanchez S."/>
            <person name="Marco P."/>
            <person name="Wang X."/>
            <person name="Falini L.B."/>
            <person name="Barry K."/>
            <person name="Haridas S."/>
            <person name="Lipzen A."/>
            <person name="Labutti K."/>
            <person name="Grigoriev I.V."/>
            <person name="Murat C."/>
            <person name="Martin F."/>
            <person name="Albertini E."/>
            <person name="Donnini D."/>
            <person name="Bonito G."/>
        </authorList>
    </citation>
    <scope>NUCLEOTIDE SEQUENCE [LARGE SCALE GENOMIC DNA]</scope>
    <source>
        <strain evidence="2 3">Sb_GMNB300</strain>
    </source>
</reference>
<keyword evidence="3" id="KW-1185">Reference proteome</keyword>
<feature type="compositionally biased region" description="Pro residues" evidence="1">
    <location>
        <begin position="51"/>
        <end position="72"/>
    </location>
</feature>
<name>A0A5J5EES9_9PEZI</name>
<evidence type="ECO:0000256" key="1">
    <source>
        <dbReference type="SAM" id="MobiDB-lite"/>
    </source>
</evidence>
<organism evidence="2 3">
    <name type="scientific">Sphaerosporella brunnea</name>
    <dbReference type="NCBI Taxonomy" id="1250544"/>
    <lineage>
        <taxon>Eukaryota</taxon>
        <taxon>Fungi</taxon>
        <taxon>Dikarya</taxon>
        <taxon>Ascomycota</taxon>
        <taxon>Pezizomycotina</taxon>
        <taxon>Pezizomycetes</taxon>
        <taxon>Pezizales</taxon>
        <taxon>Pyronemataceae</taxon>
        <taxon>Sphaerosporella</taxon>
    </lineage>
</organism>
<sequence>MSLWDYEPPELNWAATLAAIPPQLNLPAGARWYEHPRVSRYALHRIVDEPPQTPPPPPPPPPPTTPEPPPPRSTGSGRRKQRLLAYPRFRIDRQRDDDLPLPWHMALKVVRHRVAGEYAGAFPVTLGEFRRIEEYMEADSRGRLPLRIPPRCVGAWRKQRLEADAIAMIDSWGCPGFSPSTYGDMARKLFELDGAQAGRVLGRYQDEEDGYLGDSEDAGEAQGRTEKEDWQSSPFDEDDPRPGGDDDTPVARLKCDCLFCIRQRTRGDSFPEGNKDDMSNEEG</sequence>
<gene>
    <name evidence="2" type="ORF">FN846DRAFT_514828</name>
</gene>
<feature type="compositionally biased region" description="Acidic residues" evidence="1">
    <location>
        <begin position="206"/>
        <end position="219"/>
    </location>
</feature>
<dbReference type="EMBL" id="VXIS01000428">
    <property type="protein sequence ID" value="KAA8893547.1"/>
    <property type="molecule type" value="Genomic_DNA"/>
</dbReference>
<evidence type="ECO:0000313" key="2">
    <source>
        <dbReference type="EMBL" id="KAA8893547.1"/>
    </source>
</evidence>
<proteinExistence type="predicted"/>
<dbReference type="InParanoid" id="A0A5J5EES9"/>
<accession>A0A5J5EES9</accession>
<dbReference type="OrthoDB" id="10333024at2759"/>
<feature type="region of interest" description="Disordered" evidence="1">
    <location>
        <begin position="47"/>
        <end position="80"/>
    </location>
</feature>
<comment type="caution">
    <text evidence="2">The sequence shown here is derived from an EMBL/GenBank/DDBJ whole genome shotgun (WGS) entry which is preliminary data.</text>
</comment>
<evidence type="ECO:0000313" key="3">
    <source>
        <dbReference type="Proteomes" id="UP000326924"/>
    </source>
</evidence>
<protein>
    <submittedName>
        <fullName evidence="2">Uncharacterized protein</fullName>
    </submittedName>
</protein>
<feature type="region of interest" description="Disordered" evidence="1">
    <location>
        <begin position="205"/>
        <end position="250"/>
    </location>
</feature>
<dbReference type="Proteomes" id="UP000326924">
    <property type="component" value="Unassembled WGS sequence"/>
</dbReference>
<dbReference type="AlphaFoldDB" id="A0A5J5EES9"/>